<reference evidence="1 2" key="1">
    <citation type="submission" date="2020-08" db="EMBL/GenBank/DDBJ databases">
        <title>Genomic Encyclopedia of Type Strains, Phase III (KMG-III): the genomes of soil and plant-associated and newly described type strains.</title>
        <authorList>
            <person name="Whitman W."/>
        </authorList>
    </citation>
    <scope>NUCLEOTIDE SEQUENCE [LARGE SCALE GENOMIC DNA]</scope>
    <source>
        <strain evidence="1 2">CECT 8803</strain>
    </source>
</reference>
<gene>
    <name evidence="1" type="ORF">FHR98_001717</name>
</gene>
<name>A0A839SUS2_9PROT</name>
<organism evidence="1 2">
    <name type="scientific">Limibacillus halophilus</name>
    <dbReference type="NCBI Taxonomy" id="1579333"/>
    <lineage>
        <taxon>Bacteria</taxon>
        <taxon>Pseudomonadati</taxon>
        <taxon>Pseudomonadota</taxon>
        <taxon>Alphaproteobacteria</taxon>
        <taxon>Rhodospirillales</taxon>
        <taxon>Rhodovibrionaceae</taxon>
        <taxon>Limibacillus</taxon>
    </lineage>
</organism>
<evidence type="ECO:0000313" key="1">
    <source>
        <dbReference type="EMBL" id="MBB3065430.1"/>
    </source>
</evidence>
<protein>
    <recommendedName>
        <fullName evidence="3">PAS domain-containing protein</fullName>
    </recommendedName>
</protein>
<sequence length="184" mass="20058">MARIEKRQLGPLIGRMSRDYVSGNLTAYLRGVCMLDCLARLAFGSMEGSSLKKASKKDEPSSEVLDVFHLTPCPGVLLSAQATILDCNASVLNWLGRERRTLVGADLGSLLRLQMGQSFARFWDGLVTGQTELSVRQALVLLPGKLTATEISFIRLQRRAETPPNYIAWFAPPKAAARVPALGA</sequence>
<evidence type="ECO:0000313" key="2">
    <source>
        <dbReference type="Proteomes" id="UP000581135"/>
    </source>
</evidence>
<keyword evidence="2" id="KW-1185">Reference proteome</keyword>
<dbReference type="AlphaFoldDB" id="A0A839SUS2"/>
<proteinExistence type="predicted"/>
<accession>A0A839SUS2</accession>
<comment type="caution">
    <text evidence="1">The sequence shown here is derived from an EMBL/GenBank/DDBJ whole genome shotgun (WGS) entry which is preliminary data.</text>
</comment>
<dbReference type="Proteomes" id="UP000581135">
    <property type="component" value="Unassembled WGS sequence"/>
</dbReference>
<dbReference type="EMBL" id="JACHXA010000004">
    <property type="protein sequence ID" value="MBB3065430.1"/>
    <property type="molecule type" value="Genomic_DNA"/>
</dbReference>
<evidence type="ECO:0008006" key="3">
    <source>
        <dbReference type="Google" id="ProtNLM"/>
    </source>
</evidence>